<feature type="transmembrane region" description="Helical" evidence="4">
    <location>
        <begin position="32"/>
        <end position="50"/>
    </location>
</feature>
<comment type="similarity">
    <text evidence="2">Belongs to the methyl-accepting chemotaxis (MCP) protein family.</text>
</comment>
<keyword evidence="4" id="KW-0812">Transmembrane</keyword>
<dbReference type="PANTHER" id="PTHR43531:SF11">
    <property type="entry name" value="METHYL-ACCEPTING CHEMOTAXIS PROTEIN 3"/>
    <property type="match status" value="1"/>
</dbReference>
<dbReference type="GO" id="GO:0004888">
    <property type="term" value="F:transmembrane signaling receptor activity"/>
    <property type="evidence" value="ECO:0007669"/>
    <property type="project" value="TreeGrafter"/>
</dbReference>
<protein>
    <submittedName>
        <fullName evidence="6">Methyl-accepting chemotaxis protein</fullName>
    </submittedName>
</protein>
<dbReference type="Gene3D" id="1.10.287.950">
    <property type="entry name" value="Methyl-accepting chemotaxis protein"/>
    <property type="match status" value="1"/>
</dbReference>
<dbReference type="GO" id="GO:0006935">
    <property type="term" value="P:chemotaxis"/>
    <property type="evidence" value="ECO:0007669"/>
    <property type="project" value="UniProtKB-KW"/>
</dbReference>
<dbReference type="InterPro" id="IPR004089">
    <property type="entry name" value="MCPsignal_dom"/>
</dbReference>
<accession>A0A975B373</accession>
<dbReference type="RefSeq" id="WP_207689866.1">
    <property type="nucleotide sequence ID" value="NZ_CP061799.1"/>
</dbReference>
<evidence type="ECO:0000256" key="1">
    <source>
        <dbReference type="ARBA" id="ARBA00022500"/>
    </source>
</evidence>
<evidence type="ECO:0000313" key="7">
    <source>
        <dbReference type="Proteomes" id="UP000663720"/>
    </source>
</evidence>
<dbReference type="AlphaFoldDB" id="A0A975B373"/>
<keyword evidence="3" id="KW-0807">Transducer</keyword>
<reference evidence="6" key="1">
    <citation type="journal article" date="2021" name="Microb. Physiol.">
        <title>Proteogenomic Insights into the Physiology of Marine, Sulfate-Reducing, Filamentous Desulfonema limicola and Desulfonema magnum.</title>
        <authorList>
            <person name="Schnaars V."/>
            <person name="Wohlbrand L."/>
            <person name="Scheve S."/>
            <person name="Hinrichs C."/>
            <person name="Reinhardt R."/>
            <person name="Rabus R."/>
        </authorList>
    </citation>
    <scope>NUCLEOTIDE SEQUENCE</scope>
    <source>
        <strain evidence="6">5ac10</strain>
    </source>
</reference>
<dbReference type="GO" id="GO:0005886">
    <property type="term" value="C:plasma membrane"/>
    <property type="evidence" value="ECO:0007669"/>
    <property type="project" value="TreeGrafter"/>
</dbReference>
<keyword evidence="7" id="KW-1185">Reference proteome</keyword>
<sequence length="361" mass="40046">MQKSYIRILISLAAGILPPCFFIFRITDFQNAVFGCLIIILSSSSALGIFSRLSKEKIRPEGHIPENIDTLFNVKYQVEKMTLNLVDIMGKILKKTTEGSDEANAVVDYFIGIPGETKSSFGSSYISQMIKKNEDVLQKAGNLFQDISKMNSELMDQVKHATKKMEGIQKFVSEINSNAIHTRILALNAMIEAARAGGKYAAGFAVVADEVKKMADRSDLIASSISTIADDSGKIMNSLQQEMQIRISEGLTGMKSVEKDLMETFGTLKTGIDNISEAIEIVTLNYQTIEKDIKGVIVALQYQDITSQQLDNVISFLSAFLPKEKQELLSEKTQLQTGSYKSKDSKHTNLSDEIEDDITFF</sequence>
<evidence type="ECO:0000256" key="3">
    <source>
        <dbReference type="PROSITE-ProRule" id="PRU00284"/>
    </source>
</evidence>
<feature type="domain" description="Methyl-accepting transducer" evidence="5">
    <location>
        <begin position="127"/>
        <end position="228"/>
    </location>
</feature>
<dbReference type="KEGG" id="dli:dnl_01520"/>
<dbReference type="InterPro" id="IPR051310">
    <property type="entry name" value="MCP_chemotaxis"/>
</dbReference>
<gene>
    <name evidence="6" type="ORF">dnl_01520</name>
</gene>
<evidence type="ECO:0000259" key="5">
    <source>
        <dbReference type="PROSITE" id="PS50111"/>
    </source>
</evidence>
<evidence type="ECO:0000256" key="2">
    <source>
        <dbReference type="ARBA" id="ARBA00029447"/>
    </source>
</evidence>
<name>A0A975B373_9BACT</name>
<organism evidence="6 7">
    <name type="scientific">Desulfonema limicola</name>
    <dbReference type="NCBI Taxonomy" id="45656"/>
    <lineage>
        <taxon>Bacteria</taxon>
        <taxon>Pseudomonadati</taxon>
        <taxon>Thermodesulfobacteriota</taxon>
        <taxon>Desulfobacteria</taxon>
        <taxon>Desulfobacterales</taxon>
        <taxon>Desulfococcaceae</taxon>
        <taxon>Desulfonema</taxon>
    </lineage>
</organism>
<dbReference type="SUPFAM" id="SSF58104">
    <property type="entry name" value="Methyl-accepting chemotaxis protein (MCP) signaling domain"/>
    <property type="match status" value="1"/>
</dbReference>
<feature type="transmembrane region" description="Helical" evidence="4">
    <location>
        <begin position="5"/>
        <end position="26"/>
    </location>
</feature>
<evidence type="ECO:0000256" key="4">
    <source>
        <dbReference type="SAM" id="Phobius"/>
    </source>
</evidence>
<dbReference type="PROSITE" id="PS50111">
    <property type="entry name" value="CHEMOTAXIS_TRANSDUC_2"/>
    <property type="match status" value="1"/>
</dbReference>
<proteinExistence type="inferred from homology"/>
<dbReference type="PANTHER" id="PTHR43531">
    <property type="entry name" value="PROTEIN ICFG"/>
    <property type="match status" value="1"/>
</dbReference>
<dbReference type="Proteomes" id="UP000663720">
    <property type="component" value="Chromosome"/>
</dbReference>
<dbReference type="EMBL" id="CP061799">
    <property type="protein sequence ID" value="QTA77949.1"/>
    <property type="molecule type" value="Genomic_DNA"/>
</dbReference>
<keyword evidence="1" id="KW-0145">Chemotaxis</keyword>
<keyword evidence="4" id="KW-1133">Transmembrane helix</keyword>
<dbReference type="SMART" id="SM00283">
    <property type="entry name" value="MA"/>
    <property type="match status" value="1"/>
</dbReference>
<dbReference type="Pfam" id="PF00015">
    <property type="entry name" value="MCPsignal"/>
    <property type="match status" value="1"/>
</dbReference>
<keyword evidence="4" id="KW-0472">Membrane</keyword>
<evidence type="ECO:0000313" key="6">
    <source>
        <dbReference type="EMBL" id="QTA77949.1"/>
    </source>
</evidence>
<dbReference type="GO" id="GO:0007165">
    <property type="term" value="P:signal transduction"/>
    <property type="evidence" value="ECO:0007669"/>
    <property type="project" value="UniProtKB-KW"/>
</dbReference>